<feature type="region of interest" description="Disordered" evidence="2">
    <location>
        <begin position="554"/>
        <end position="580"/>
    </location>
</feature>
<dbReference type="Pfam" id="PF00622">
    <property type="entry name" value="SPRY"/>
    <property type="match status" value="1"/>
</dbReference>
<dbReference type="InterPro" id="IPR003877">
    <property type="entry name" value="SPRY_dom"/>
</dbReference>
<dbReference type="SUPFAM" id="SSF50965">
    <property type="entry name" value="Galactose oxidase, central domain"/>
    <property type="match status" value="1"/>
</dbReference>
<dbReference type="Proteomes" id="UP000789595">
    <property type="component" value="Unassembled WGS sequence"/>
</dbReference>
<feature type="compositionally biased region" description="Low complexity" evidence="2">
    <location>
        <begin position="554"/>
        <end position="579"/>
    </location>
</feature>
<gene>
    <name evidence="5" type="ORF">PECAL_2P26540</name>
</gene>
<dbReference type="InterPro" id="IPR036047">
    <property type="entry name" value="F-box-like_dom_sf"/>
</dbReference>
<dbReference type="InterPro" id="IPR013320">
    <property type="entry name" value="ConA-like_dom_sf"/>
</dbReference>
<dbReference type="AlphaFoldDB" id="A0A8J2SGA7"/>
<dbReference type="PANTHER" id="PTHR36220">
    <property type="entry name" value="UNNAMED PRODUCT"/>
    <property type="match status" value="1"/>
</dbReference>
<feature type="transmembrane region" description="Helical" evidence="3">
    <location>
        <begin position="588"/>
        <end position="609"/>
    </location>
</feature>
<protein>
    <recommendedName>
        <fullName evidence="4">B30.2/SPRY domain-containing protein</fullName>
    </recommendedName>
</protein>
<dbReference type="EMBL" id="CAKKNE010000002">
    <property type="protein sequence ID" value="CAH0369528.1"/>
    <property type="molecule type" value="Genomic_DNA"/>
</dbReference>
<keyword evidence="3" id="KW-0812">Transmembrane</keyword>
<dbReference type="OrthoDB" id="258495at2759"/>
<dbReference type="CDD" id="cd12885">
    <property type="entry name" value="SPRY_RanBP_like"/>
    <property type="match status" value="1"/>
</dbReference>
<evidence type="ECO:0000256" key="1">
    <source>
        <dbReference type="ARBA" id="ARBA00022729"/>
    </source>
</evidence>
<name>A0A8J2SGA7_9STRA</name>
<dbReference type="SUPFAM" id="SSF81383">
    <property type="entry name" value="F-box domain"/>
    <property type="match status" value="1"/>
</dbReference>
<dbReference type="InterPro" id="IPR043136">
    <property type="entry name" value="B30.2/SPRY_sf"/>
</dbReference>
<accession>A0A8J2SGA7</accession>
<evidence type="ECO:0000313" key="5">
    <source>
        <dbReference type="EMBL" id="CAH0369528.1"/>
    </source>
</evidence>
<evidence type="ECO:0000256" key="2">
    <source>
        <dbReference type="SAM" id="MobiDB-lite"/>
    </source>
</evidence>
<keyword evidence="6" id="KW-1185">Reference proteome</keyword>
<dbReference type="SMART" id="SM00449">
    <property type="entry name" value="SPRY"/>
    <property type="match status" value="1"/>
</dbReference>
<dbReference type="InterPro" id="IPR011043">
    <property type="entry name" value="Gal_Oxase/kelch_b-propeller"/>
</dbReference>
<dbReference type="PANTHER" id="PTHR36220:SF1">
    <property type="entry name" value="GAMMA TUBULIN COMPLEX COMPONENT C-TERMINAL DOMAIN-CONTAINING PROTEIN"/>
    <property type="match status" value="1"/>
</dbReference>
<evidence type="ECO:0000256" key="3">
    <source>
        <dbReference type="SAM" id="Phobius"/>
    </source>
</evidence>
<dbReference type="Gene3D" id="2.60.120.920">
    <property type="match status" value="1"/>
</dbReference>
<feature type="domain" description="B30.2/SPRY" evidence="4">
    <location>
        <begin position="168"/>
        <end position="379"/>
    </location>
</feature>
<organism evidence="5 6">
    <name type="scientific">Pelagomonas calceolata</name>
    <dbReference type="NCBI Taxonomy" id="35677"/>
    <lineage>
        <taxon>Eukaryota</taxon>
        <taxon>Sar</taxon>
        <taxon>Stramenopiles</taxon>
        <taxon>Ochrophyta</taxon>
        <taxon>Pelagophyceae</taxon>
        <taxon>Pelagomonadales</taxon>
        <taxon>Pelagomonadaceae</taxon>
        <taxon>Pelagomonas</taxon>
    </lineage>
</organism>
<evidence type="ECO:0000259" key="4">
    <source>
        <dbReference type="PROSITE" id="PS50188"/>
    </source>
</evidence>
<dbReference type="InterPro" id="IPR013517">
    <property type="entry name" value="FG-GAP"/>
</dbReference>
<dbReference type="PROSITE" id="PS50188">
    <property type="entry name" value="B302_SPRY"/>
    <property type="match status" value="1"/>
</dbReference>
<sequence>MCQPTLLSALVKEAAVTGDDFDEAEEALRNFNRRIEETRGFDPDQWLPSELIDCAIISLLDAPALRLASVLSRGWRRRAQSDTPWLVLCRSRWHLPPNTSVQCAAPPRLLYGLARPAPTMRKGLRAGTQLRVGESKTGLVTLAFGGALGVGDRSCVADAPFFGDQAITTTPQQRAPADGSFSRRIFGPALTGASTQSPLAVARSLMNRHSSKPKTAPKCVATPRAVQEETFPFSGTAIRVAPSLIAYFELRVALSGAPREVEERAMAAPPCVAIGCARAGFDAGRLMPGWDAESWGYHGDDGGRFHGDGAAVARGDTFGRGDVVGCGVDRGRREVFFTRNGVSVGGIPLQQKDLDEPLYPCVGLDHGDAVEVNFGAEPFAYDVRSRDGGKDLGRALAKQCAPLAGGSVAKLITADAAADFGRAVAISGGLIAIGAGTYGTGGAVYLFRTSDGATYDEVAKLTAADTCCADNFGVSVAIDGDTVVIGAYLDDYGGSNSGSAYVFRTTDSASYGQVAKLTASDAAASDKFGVSVAIDGGTVMVGASGDDDGGSASGSAYAFDANAPTSQPTTAQPTAQPTKQVDDELAPWQIALISITSLIFCVACFLCLWRMRKSRPSVKTSPTAPEVVTPPILRTTSVLPMGTVEAVQAPDADAAPPILGEVVTHSTVLSVSN</sequence>
<dbReference type="Gene3D" id="2.130.10.130">
    <property type="entry name" value="Integrin alpha, N-terminal"/>
    <property type="match status" value="1"/>
</dbReference>
<comment type="caution">
    <text evidence="5">The sequence shown here is derived from an EMBL/GenBank/DDBJ whole genome shotgun (WGS) entry which is preliminary data.</text>
</comment>
<dbReference type="Pfam" id="PF14312">
    <property type="entry name" value="FG-GAP_2"/>
    <property type="match status" value="2"/>
</dbReference>
<keyword evidence="1" id="KW-0732">Signal</keyword>
<dbReference type="InterPro" id="IPR044736">
    <property type="entry name" value="Gid1/RanBPM/SPLA_SPRY"/>
</dbReference>
<evidence type="ECO:0000313" key="6">
    <source>
        <dbReference type="Proteomes" id="UP000789595"/>
    </source>
</evidence>
<keyword evidence="3" id="KW-1133">Transmembrane helix</keyword>
<reference evidence="5" key="1">
    <citation type="submission" date="2021-11" db="EMBL/GenBank/DDBJ databases">
        <authorList>
            <consortium name="Genoscope - CEA"/>
            <person name="William W."/>
        </authorList>
    </citation>
    <scope>NUCLEOTIDE SEQUENCE</scope>
</reference>
<dbReference type="InterPro" id="IPR001870">
    <property type="entry name" value="B30.2/SPRY"/>
</dbReference>
<dbReference type="SUPFAM" id="SSF49899">
    <property type="entry name" value="Concanavalin A-like lectins/glucanases"/>
    <property type="match status" value="1"/>
</dbReference>
<keyword evidence="3" id="KW-0472">Membrane</keyword>
<dbReference type="InterPro" id="IPR028994">
    <property type="entry name" value="Integrin_alpha_N"/>
</dbReference>
<proteinExistence type="predicted"/>